<dbReference type="Gene3D" id="3.90.70.10">
    <property type="entry name" value="Cysteine proteinases"/>
    <property type="match status" value="1"/>
</dbReference>
<evidence type="ECO:0000259" key="1">
    <source>
        <dbReference type="Pfam" id="PF13529"/>
    </source>
</evidence>
<evidence type="ECO:0000313" key="2">
    <source>
        <dbReference type="EMBL" id="PJB82646.1"/>
    </source>
</evidence>
<dbReference type="Proteomes" id="UP000229236">
    <property type="component" value="Unassembled WGS sequence"/>
</dbReference>
<dbReference type="InterPro" id="IPR039564">
    <property type="entry name" value="Peptidase_C39-like"/>
</dbReference>
<organism evidence="2 3">
    <name type="scientific">Candidatus Yonathbacteria bacterium CG_4_9_14_0_8_um_filter_46_47</name>
    <dbReference type="NCBI Taxonomy" id="1975106"/>
    <lineage>
        <taxon>Bacteria</taxon>
        <taxon>Candidatus Yonathiibacteriota</taxon>
    </lineage>
</organism>
<dbReference type="AlphaFoldDB" id="A0A2M8D6R0"/>
<evidence type="ECO:0000313" key="3">
    <source>
        <dbReference type="Proteomes" id="UP000229236"/>
    </source>
</evidence>
<dbReference type="EMBL" id="PFTM01000055">
    <property type="protein sequence ID" value="PJB82646.1"/>
    <property type="molecule type" value="Genomic_DNA"/>
</dbReference>
<dbReference type="Pfam" id="PF13529">
    <property type="entry name" value="Peptidase_C39_2"/>
    <property type="match status" value="1"/>
</dbReference>
<reference evidence="3" key="1">
    <citation type="submission" date="2017-09" db="EMBL/GenBank/DDBJ databases">
        <title>Depth-based differentiation of microbial function through sediment-hosted aquifers and enrichment of novel symbionts in the deep terrestrial subsurface.</title>
        <authorList>
            <person name="Probst A.J."/>
            <person name="Ladd B."/>
            <person name="Jarett J.K."/>
            <person name="Geller-Mcgrath D.E."/>
            <person name="Sieber C.M.K."/>
            <person name="Emerson J.B."/>
            <person name="Anantharaman K."/>
            <person name="Thomas B.C."/>
            <person name="Malmstrom R."/>
            <person name="Stieglmeier M."/>
            <person name="Klingl A."/>
            <person name="Woyke T."/>
            <person name="Ryan C.M."/>
            <person name="Banfield J.F."/>
        </authorList>
    </citation>
    <scope>NUCLEOTIDE SEQUENCE [LARGE SCALE GENOMIC DNA]</scope>
</reference>
<sequence length="211" mass="23765">MMAGWCDNRMKLGVPYFSQQRDVEREEWRSRACGVTAIKMTLDFYAPKNAVSIDDLIDEGVVIGGYGEHGWIHDGLVILARNHGLNAYRQEFKSMTIDPSKRTGRVNEREHELAESGIKKITRVLESGMPVIVSIHGGFKSGGGHHIVVLTGVNAGKEEETVNGFYYHEPNSNDSASGMYAYVDRETFKKHWRKMAIFVSDTGQMDECYRA</sequence>
<protein>
    <recommendedName>
        <fullName evidence="1">Peptidase C39-like domain-containing protein</fullName>
    </recommendedName>
</protein>
<gene>
    <name evidence="2" type="ORF">CO088_03025</name>
</gene>
<accession>A0A2M8D6R0</accession>
<comment type="caution">
    <text evidence="2">The sequence shown here is derived from an EMBL/GenBank/DDBJ whole genome shotgun (WGS) entry which is preliminary data.</text>
</comment>
<feature type="domain" description="Peptidase C39-like" evidence="1">
    <location>
        <begin position="12"/>
        <end position="171"/>
    </location>
</feature>
<name>A0A2M8D6R0_9BACT</name>
<proteinExistence type="predicted"/>